<protein>
    <submittedName>
        <fullName evidence="2">Uncharacterized protein</fullName>
    </submittedName>
</protein>
<feature type="compositionally biased region" description="Low complexity" evidence="1">
    <location>
        <begin position="47"/>
        <end position="61"/>
    </location>
</feature>
<feature type="region of interest" description="Disordered" evidence="1">
    <location>
        <begin position="47"/>
        <end position="66"/>
    </location>
</feature>
<organism evidence="2 3">
    <name type="scientific">Halocaridina rubra</name>
    <name type="common">Hawaiian red shrimp</name>
    <dbReference type="NCBI Taxonomy" id="373956"/>
    <lineage>
        <taxon>Eukaryota</taxon>
        <taxon>Metazoa</taxon>
        <taxon>Ecdysozoa</taxon>
        <taxon>Arthropoda</taxon>
        <taxon>Crustacea</taxon>
        <taxon>Multicrustacea</taxon>
        <taxon>Malacostraca</taxon>
        <taxon>Eumalacostraca</taxon>
        <taxon>Eucarida</taxon>
        <taxon>Decapoda</taxon>
        <taxon>Pleocyemata</taxon>
        <taxon>Caridea</taxon>
        <taxon>Atyoidea</taxon>
        <taxon>Atyidae</taxon>
        <taxon>Halocaridina</taxon>
    </lineage>
</organism>
<sequence length="101" mass="11084">MATSSTDAFNAQLGGGNSAIPPPSLFANYPLVSVTTGANLNNFWPAEAASASTSTSSPSSENNWDVDEEEVIKRRIYELKRQFHNGRYLIVRHLPRDATEE</sequence>
<feature type="non-terminal residue" evidence="2">
    <location>
        <position position="101"/>
    </location>
</feature>
<evidence type="ECO:0000256" key="1">
    <source>
        <dbReference type="SAM" id="MobiDB-lite"/>
    </source>
</evidence>
<evidence type="ECO:0000313" key="2">
    <source>
        <dbReference type="EMBL" id="KAK7082927.1"/>
    </source>
</evidence>
<keyword evidence="3" id="KW-1185">Reference proteome</keyword>
<name>A0AAN9AF80_HALRR</name>
<reference evidence="2 3" key="1">
    <citation type="submission" date="2023-11" db="EMBL/GenBank/DDBJ databases">
        <title>Halocaridina rubra genome assembly.</title>
        <authorList>
            <person name="Smith C."/>
        </authorList>
    </citation>
    <scope>NUCLEOTIDE SEQUENCE [LARGE SCALE GENOMIC DNA]</scope>
    <source>
        <strain evidence="2">EP-1</strain>
        <tissue evidence="2">Whole</tissue>
    </source>
</reference>
<accession>A0AAN9AF80</accession>
<dbReference type="AlphaFoldDB" id="A0AAN9AF80"/>
<dbReference type="Proteomes" id="UP001381693">
    <property type="component" value="Unassembled WGS sequence"/>
</dbReference>
<dbReference type="EMBL" id="JAXCGZ010003850">
    <property type="protein sequence ID" value="KAK7082927.1"/>
    <property type="molecule type" value="Genomic_DNA"/>
</dbReference>
<gene>
    <name evidence="2" type="ORF">SK128_005335</name>
</gene>
<evidence type="ECO:0000313" key="3">
    <source>
        <dbReference type="Proteomes" id="UP001381693"/>
    </source>
</evidence>
<proteinExistence type="predicted"/>
<comment type="caution">
    <text evidence="2">The sequence shown here is derived from an EMBL/GenBank/DDBJ whole genome shotgun (WGS) entry which is preliminary data.</text>
</comment>